<evidence type="ECO:0000313" key="3">
    <source>
        <dbReference type="Proteomes" id="UP000222542"/>
    </source>
</evidence>
<evidence type="ECO:0008006" key="4">
    <source>
        <dbReference type="Google" id="ProtNLM"/>
    </source>
</evidence>
<sequence length="440" mass="50379">MYEWVADRYTIAEAVTNNNGLEAPFPALTKLDTHSFSTIEQQRPGVEFDLLAVVVNCSAIQYTTDQSKHFREPIVTDQSKKPFLFTIWGDLADKEGAALLHDLHEYPIILARCIGATEFRGGIFISPSSATLLFYFFLLYIELIKLHVFHVRSSKTSNKISVDNLNKSSVCAGYYTENWVKHNERMLLSYTLKSSSSSSSSLNLAPIENQVLAISTIPELLSTVQSFPVEARLSLPDRPQSFYLLACSNCSQFVRPKTKKKVCCFSCVEYDEHGEEKYFKRDDSNANSPSTEKLVKTFSIDRYPVRMQYDGATDLTAYFVVKSAMEKSFIAFRKILQEQKLDAYFRDSCIGKYLDLSEDNSARFQMKMVYELLKHRFMYENKDKMDEVWINYCDIPACFGWKEFAIVTGLKCYPPSPSQVIPILTPKSTPHTQKRQTHIQ</sequence>
<gene>
    <name evidence="2" type="ORF">T459_08971</name>
</gene>
<dbReference type="STRING" id="4072.A0A2G2ZY20"/>
<organism evidence="2 3">
    <name type="scientific">Capsicum annuum</name>
    <name type="common">Capsicum pepper</name>
    <dbReference type="NCBI Taxonomy" id="4072"/>
    <lineage>
        <taxon>Eukaryota</taxon>
        <taxon>Viridiplantae</taxon>
        <taxon>Streptophyta</taxon>
        <taxon>Embryophyta</taxon>
        <taxon>Tracheophyta</taxon>
        <taxon>Spermatophyta</taxon>
        <taxon>Magnoliopsida</taxon>
        <taxon>eudicotyledons</taxon>
        <taxon>Gunneridae</taxon>
        <taxon>Pentapetalae</taxon>
        <taxon>asterids</taxon>
        <taxon>lamiids</taxon>
        <taxon>Solanales</taxon>
        <taxon>Solanaceae</taxon>
        <taxon>Solanoideae</taxon>
        <taxon>Capsiceae</taxon>
        <taxon>Capsicum</taxon>
    </lineage>
</organism>
<feature type="transmembrane region" description="Helical" evidence="1">
    <location>
        <begin position="132"/>
        <end position="151"/>
    </location>
</feature>
<dbReference type="AlphaFoldDB" id="A0A2G2ZY20"/>
<reference evidence="2 3" key="1">
    <citation type="journal article" date="2014" name="Nat. Genet.">
        <title>Genome sequence of the hot pepper provides insights into the evolution of pungency in Capsicum species.</title>
        <authorList>
            <person name="Kim S."/>
            <person name="Park M."/>
            <person name="Yeom S.I."/>
            <person name="Kim Y.M."/>
            <person name="Lee J.M."/>
            <person name="Lee H.A."/>
            <person name="Seo E."/>
            <person name="Choi J."/>
            <person name="Cheong K."/>
            <person name="Kim K.T."/>
            <person name="Jung K."/>
            <person name="Lee G.W."/>
            <person name="Oh S.K."/>
            <person name="Bae C."/>
            <person name="Kim S.B."/>
            <person name="Lee H.Y."/>
            <person name="Kim S.Y."/>
            <person name="Kim M.S."/>
            <person name="Kang B.C."/>
            <person name="Jo Y.D."/>
            <person name="Yang H.B."/>
            <person name="Jeong H.J."/>
            <person name="Kang W.H."/>
            <person name="Kwon J.K."/>
            <person name="Shin C."/>
            <person name="Lim J.Y."/>
            <person name="Park J.H."/>
            <person name="Huh J.H."/>
            <person name="Kim J.S."/>
            <person name="Kim B.D."/>
            <person name="Cohen O."/>
            <person name="Paran I."/>
            <person name="Suh M.C."/>
            <person name="Lee S.B."/>
            <person name="Kim Y.K."/>
            <person name="Shin Y."/>
            <person name="Noh S.J."/>
            <person name="Park J."/>
            <person name="Seo Y.S."/>
            <person name="Kwon S.Y."/>
            <person name="Kim H.A."/>
            <person name="Park J.M."/>
            <person name="Kim H.J."/>
            <person name="Choi S.B."/>
            <person name="Bosland P.W."/>
            <person name="Reeves G."/>
            <person name="Jo S.H."/>
            <person name="Lee B.W."/>
            <person name="Cho H.T."/>
            <person name="Choi H.S."/>
            <person name="Lee M.S."/>
            <person name="Yu Y."/>
            <person name="Do Choi Y."/>
            <person name="Park B.S."/>
            <person name="van Deynze A."/>
            <person name="Ashrafi H."/>
            <person name="Hill T."/>
            <person name="Kim W.T."/>
            <person name="Pai H.S."/>
            <person name="Ahn H.K."/>
            <person name="Yeam I."/>
            <person name="Giovannoni J.J."/>
            <person name="Rose J.K."/>
            <person name="Sorensen I."/>
            <person name="Lee S.J."/>
            <person name="Kim R.W."/>
            <person name="Choi I.Y."/>
            <person name="Choi B.S."/>
            <person name="Lim J.S."/>
            <person name="Lee Y.H."/>
            <person name="Choi D."/>
        </authorList>
    </citation>
    <scope>NUCLEOTIDE SEQUENCE [LARGE SCALE GENOMIC DNA]</scope>
    <source>
        <strain evidence="3">cv. CM334</strain>
    </source>
</reference>
<evidence type="ECO:0000313" key="2">
    <source>
        <dbReference type="EMBL" id="PHT86865.1"/>
    </source>
</evidence>
<accession>A0A2G2ZY20</accession>
<dbReference type="Gene3D" id="2.40.50.140">
    <property type="entry name" value="Nucleic acid-binding proteins"/>
    <property type="match status" value="1"/>
</dbReference>
<proteinExistence type="predicted"/>
<keyword evidence="1" id="KW-1133">Transmembrane helix</keyword>
<keyword evidence="1" id="KW-0812">Transmembrane</keyword>
<dbReference type="EMBL" id="AYRZ02000003">
    <property type="protein sequence ID" value="PHT86865.1"/>
    <property type="molecule type" value="Genomic_DNA"/>
</dbReference>
<keyword evidence="3" id="KW-1185">Reference proteome</keyword>
<reference evidence="2 3" key="2">
    <citation type="journal article" date="2017" name="Genome Biol.">
        <title>New reference genome sequences of hot pepper reveal the massive evolution of plant disease-resistance genes by retroduplication.</title>
        <authorList>
            <person name="Kim S."/>
            <person name="Park J."/>
            <person name="Yeom S.I."/>
            <person name="Kim Y.M."/>
            <person name="Seo E."/>
            <person name="Kim K.T."/>
            <person name="Kim M.S."/>
            <person name="Lee J.M."/>
            <person name="Cheong K."/>
            <person name="Shin H.S."/>
            <person name="Kim S.B."/>
            <person name="Han K."/>
            <person name="Lee J."/>
            <person name="Park M."/>
            <person name="Lee H.A."/>
            <person name="Lee H.Y."/>
            <person name="Lee Y."/>
            <person name="Oh S."/>
            <person name="Lee J.H."/>
            <person name="Choi E."/>
            <person name="Choi E."/>
            <person name="Lee S.E."/>
            <person name="Jeon J."/>
            <person name="Kim H."/>
            <person name="Choi G."/>
            <person name="Song H."/>
            <person name="Lee J."/>
            <person name="Lee S.C."/>
            <person name="Kwon J.K."/>
            <person name="Lee H.Y."/>
            <person name="Koo N."/>
            <person name="Hong Y."/>
            <person name="Kim R.W."/>
            <person name="Kang W.H."/>
            <person name="Huh J.H."/>
            <person name="Kang B.C."/>
            <person name="Yang T.J."/>
            <person name="Lee Y.H."/>
            <person name="Bennetzen J.L."/>
            <person name="Choi D."/>
        </authorList>
    </citation>
    <scope>NUCLEOTIDE SEQUENCE [LARGE SCALE GENOMIC DNA]</scope>
    <source>
        <strain evidence="3">cv. CM334</strain>
    </source>
</reference>
<comment type="caution">
    <text evidence="2">The sequence shown here is derived from an EMBL/GenBank/DDBJ whole genome shotgun (WGS) entry which is preliminary data.</text>
</comment>
<dbReference type="InterPro" id="IPR012340">
    <property type="entry name" value="NA-bd_OB-fold"/>
</dbReference>
<evidence type="ECO:0000256" key="1">
    <source>
        <dbReference type="SAM" id="Phobius"/>
    </source>
</evidence>
<keyword evidence="1" id="KW-0472">Membrane</keyword>
<protein>
    <recommendedName>
        <fullName evidence="4">DUF1985 domain-containing protein</fullName>
    </recommendedName>
</protein>
<dbReference type="Proteomes" id="UP000222542">
    <property type="component" value="Unassembled WGS sequence"/>
</dbReference>
<dbReference type="PANTHER" id="PTHR48449">
    <property type="entry name" value="DUF1985 DOMAIN-CONTAINING PROTEIN"/>
    <property type="match status" value="1"/>
</dbReference>
<name>A0A2G2ZY20_CAPAN</name>
<dbReference type="Gramene" id="PHT86865">
    <property type="protein sequence ID" value="PHT86865"/>
    <property type="gene ID" value="T459_08971"/>
</dbReference>
<dbReference type="PANTHER" id="PTHR48449:SF1">
    <property type="entry name" value="DUF1985 DOMAIN-CONTAINING PROTEIN"/>
    <property type="match status" value="1"/>
</dbReference>